<keyword evidence="2" id="KW-1185">Reference proteome</keyword>
<dbReference type="Proteomes" id="UP000070341">
    <property type="component" value="Unassembled WGS sequence"/>
</dbReference>
<comment type="caution">
    <text evidence="1">The sequence shown here is derived from an EMBL/GenBank/DDBJ whole genome shotgun (WGS) entry which is preliminary data.</text>
</comment>
<evidence type="ECO:0000313" key="2">
    <source>
        <dbReference type="Proteomes" id="UP000070341"/>
    </source>
</evidence>
<protein>
    <submittedName>
        <fullName evidence="1">Uncharacterized protein</fullName>
    </submittedName>
</protein>
<name>A0A133UY46_9EURY</name>
<proteinExistence type="predicted"/>
<sequence>MPNMITGVRLAVNLRKIKTDTYCLDKSRMVSLETCKNCGFYTKFSEKENFILCRHSGTSNAKRKVYRRVWCSGENLHKNLDTCEDCDRFKRIHNHHVVCTS</sequence>
<accession>A0A133UY46</accession>
<dbReference type="AlphaFoldDB" id="A0A133UY46"/>
<organism evidence="1 2">
    <name type="scientific">candidate division MSBL1 archaeon SCGC-AAA259M10</name>
    <dbReference type="NCBI Taxonomy" id="1698270"/>
    <lineage>
        <taxon>Archaea</taxon>
        <taxon>Methanobacteriati</taxon>
        <taxon>Methanobacteriota</taxon>
        <taxon>candidate division MSBL1</taxon>
    </lineage>
</organism>
<dbReference type="EMBL" id="LHXU01000073">
    <property type="protein sequence ID" value="KXA99126.1"/>
    <property type="molecule type" value="Genomic_DNA"/>
</dbReference>
<gene>
    <name evidence="1" type="ORF">AKJ40_03895</name>
</gene>
<evidence type="ECO:0000313" key="1">
    <source>
        <dbReference type="EMBL" id="KXA99126.1"/>
    </source>
</evidence>
<reference evidence="1 2" key="1">
    <citation type="journal article" date="2016" name="Sci. Rep.">
        <title>Metabolic traits of an uncultured archaeal lineage -MSBL1- from brine pools of the Red Sea.</title>
        <authorList>
            <person name="Mwirichia R."/>
            <person name="Alam I."/>
            <person name="Rashid M."/>
            <person name="Vinu M."/>
            <person name="Ba-Alawi W."/>
            <person name="Anthony Kamau A."/>
            <person name="Kamanda Ngugi D."/>
            <person name="Goker M."/>
            <person name="Klenk H.P."/>
            <person name="Bajic V."/>
            <person name="Stingl U."/>
        </authorList>
    </citation>
    <scope>NUCLEOTIDE SEQUENCE [LARGE SCALE GENOMIC DNA]</scope>
    <source>
        <strain evidence="1">SCGC-AAA259M10</strain>
    </source>
</reference>